<accession>A0ACB8ALT1</accession>
<evidence type="ECO:0000313" key="2">
    <source>
        <dbReference type="Proteomes" id="UP000790377"/>
    </source>
</evidence>
<evidence type="ECO:0000313" key="1">
    <source>
        <dbReference type="EMBL" id="KAH7913973.1"/>
    </source>
</evidence>
<gene>
    <name evidence="1" type="ORF">BJ138DRAFT_1123949</name>
</gene>
<keyword evidence="1" id="KW-0378">Hydrolase</keyword>
<protein>
    <submittedName>
        <fullName evidence="1">Glycoside hydrolase family 16 protein</fullName>
    </submittedName>
</protein>
<organism evidence="1 2">
    <name type="scientific">Hygrophoropsis aurantiaca</name>
    <dbReference type="NCBI Taxonomy" id="72124"/>
    <lineage>
        <taxon>Eukaryota</taxon>
        <taxon>Fungi</taxon>
        <taxon>Dikarya</taxon>
        <taxon>Basidiomycota</taxon>
        <taxon>Agaricomycotina</taxon>
        <taxon>Agaricomycetes</taxon>
        <taxon>Agaricomycetidae</taxon>
        <taxon>Boletales</taxon>
        <taxon>Coniophorineae</taxon>
        <taxon>Hygrophoropsidaceae</taxon>
        <taxon>Hygrophoropsis</taxon>
    </lineage>
</organism>
<dbReference type="Proteomes" id="UP000790377">
    <property type="component" value="Unassembled WGS sequence"/>
</dbReference>
<dbReference type="EMBL" id="MU267621">
    <property type="protein sequence ID" value="KAH7913973.1"/>
    <property type="molecule type" value="Genomic_DNA"/>
</dbReference>
<keyword evidence="2" id="KW-1185">Reference proteome</keyword>
<sequence length="321" mass="35564">MPFFAPFLILFSASSFVLATSYLQRTEIVGQNFYDAFHFEDQPDPTHGRVTYVNESIARESNLTFASSDTFIMRADYTTYLQPSDPGRNSVRIVSNQQYSILAAIFDMRHMPEGCGTWPAIWTVGADWPNQGEIDIVEGVNSMMPNTASVHTSSNCQMPSSGRNMSGISNGDNCAAYETNNAGCGVGFTDTQQDPRSFGPGFNSHSGGWYAFERTSSEFKLWFWSRSDRSVPDQVQYATEAVDTSTWGQPIGHWIDDLCDFTTHFGPHNIVINLALCGDWAGNDYVYKASGCPGTCEDFVNTNPATFSAAYFDFALISIYT</sequence>
<reference evidence="1" key="1">
    <citation type="journal article" date="2021" name="New Phytol.">
        <title>Evolutionary innovations through gain and loss of genes in the ectomycorrhizal Boletales.</title>
        <authorList>
            <person name="Wu G."/>
            <person name="Miyauchi S."/>
            <person name="Morin E."/>
            <person name="Kuo A."/>
            <person name="Drula E."/>
            <person name="Varga T."/>
            <person name="Kohler A."/>
            <person name="Feng B."/>
            <person name="Cao Y."/>
            <person name="Lipzen A."/>
            <person name="Daum C."/>
            <person name="Hundley H."/>
            <person name="Pangilinan J."/>
            <person name="Johnson J."/>
            <person name="Barry K."/>
            <person name="LaButti K."/>
            <person name="Ng V."/>
            <person name="Ahrendt S."/>
            <person name="Min B."/>
            <person name="Choi I.G."/>
            <person name="Park H."/>
            <person name="Plett J.M."/>
            <person name="Magnuson J."/>
            <person name="Spatafora J.W."/>
            <person name="Nagy L.G."/>
            <person name="Henrissat B."/>
            <person name="Grigoriev I.V."/>
            <person name="Yang Z.L."/>
            <person name="Xu J."/>
            <person name="Martin F.M."/>
        </authorList>
    </citation>
    <scope>NUCLEOTIDE SEQUENCE</scope>
    <source>
        <strain evidence="1">ATCC 28755</strain>
    </source>
</reference>
<comment type="caution">
    <text evidence="1">The sequence shown here is derived from an EMBL/GenBank/DDBJ whole genome shotgun (WGS) entry which is preliminary data.</text>
</comment>
<name>A0ACB8ALT1_9AGAM</name>
<proteinExistence type="predicted"/>